<evidence type="ECO:0000259" key="2">
    <source>
        <dbReference type="Pfam" id="PF01051"/>
    </source>
</evidence>
<reference evidence="3 4" key="1">
    <citation type="submission" date="2018-12" db="EMBL/GenBank/DDBJ databases">
        <authorList>
            <person name="Feng G."/>
            <person name="Zhu H."/>
        </authorList>
    </citation>
    <scope>NUCLEOTIDE SEQUENCE [LARGE SCALE GENOMIC DNA]</scope>
    <source>
        <strain evidence="3 4">9PBR-2</strain>
    </source>
</reference>
<gene>
    <name evidence="3" type="ORF">EI290_19875</name>
</gene>
<dbReference type="Pfam" id="PF21205">
    <property type="entry name" value="Rep3_C"/>
    <property type="match status" value="1"/>
</dbReference>
<dbReference type="Gene3D" id="1.10.10.10">
    <property type="entry name" value="Winged helix-like DNA-binding domain superfamily/Winged helix DNA-binding domain"/>
    <property type="match status" value="2"/>
</dbReference>
<proteinExistence type="inferred from homology"/>
<comment type="similarity">
    <text evidence="1">Belongs to the initiator RepB protein family.</text>
</comment>
<name>A0A3R9N409_9BACT</name>
<protein>
    <submittedName>
        <fullName evidence="3">RepB family plasmid replication initiator protein</fullName>
    </submittedName>
</protein>
<evidence type="ECO:0000313" key="4">
    <source>
        <dbReference type="Proteomes" id="UP000280066"/>
    </source>
</evidence>
<sequence length="408" mass="47033">MPTKSPLIPIVDKTVAQHNALINARFSFVPLEMRLFISLLTRIEPGDEQFREHFVPMAEIIHERTGGSAYDEVKQMCNNITSRRLYIEKLIDTQQGTRKRSKKPDFEFIPLMAKAAYESDRGGVVASFNPLIMPYLLQLRESGNFTLAQLEQLNKLKSFYSYRIYWLLKEYATFKERTITIAQLRFLLDLQEGEYPRFNNLRTRILDKAQTEMQQTDMPFTYELQKQGKVVSEVKFLLAAPHNGEVMPTKSPLAEVPAWARTLAEIGVGERSLAVVHRQLEAGEYEVDYIAYVIRIVTNQFRKGKIKKPAGAIYKALIEKYLLVDYQQAKAAAGTKKKALTQAPSAAAAVTYRLSEVRKIYDNPGPYAQRQKQADTFEQHLQQVYLRDGFTIEDRDGEQWLVKYDEKR</sequence>
<dbReference type="AlphaFoldDB" id="A0A3R9N409"/>
<dbReference type="OrthoDB" id="865739at2"/>
<comment type="caution">
    <text evidence="3">The sequence shown here is derived from an EMBL/GenBank/DDBJ whole genome shotgun (WGS) entry which is preliminary data.</text>
</comment>
<feature type="domain" description="Initiator Rep protein WH1" evidence="2">
    <location>
        <begin position="14"/>
        <end position="169"/>
    </location>
</feature>
<dbReference type="GO" id="GO:0006270">
    <property type="term" value="P:DNA replication initiation"/>
    <property type="evidence" value="ECO:0007669"/>
    <property type="project" value="InterPro"/>
</dbReference>
<dbReference type="InterPro" id="IPR036388">
    <property type="entry name" value="WH-like_DNA-bd_sf"/>
</dbReference>
<accession>A0A3R9N409</accession>
<dbReference type="SUPFAM" id="SSF46785">
    <property type="entry name" value="Winged helix' DNA-binding domain"/>
    <property type="match status" value="2"/>
</dbReference>
<keyword evidence="4" id="KW-1185">Reference proteome</keyword>
<dbReference type="Pfam" id="PF01051">
    <property type="entry name" value="Rep3_N"/>
    <property type="match status" value="1"/>
</dbReference>
<evidence type="ECO:0000313" key="3">
    <source>
        <dbReference type="EMBL" id="RSK24608.1"/>
    </source>
</evidence>
<dbReference type="RefSeq" id="WP_125433396.1">
    <property type="nucleotide sequence ID" value="NZ_RWIS01000016.1"/>
</dbReference>
<dbReference type="EMBL" id="RWIS01000016">
    <property type="protein sequence ID" value="RSK24608.1"/>
    <property type="molecule type" value="Genomic_DNA"/>
</dbReference>
<dbReference type="GO" id="GO:0003887">
    <property type="term" value="F:DNA-directed DNA polymerase activity"/>
    <property type="evidence" value="ECO:0007669"/>
    <property type="project" value="InterPro"/>
</dbReference>
<dbReference type="Proteomes" id="UP000280066">
    <property type="component" value="Unassembled WGS sequence"/>
</dbReference>
<dbReference type="InterPro" id="IPR000525">
    <property type="entry name" value="Initiator_Rep_WH1"/>
</dbReference>
<evidence type="ECO:0000256" key="1">
    <source>
        <dbReference type="ARBA" id="ARBA00038283"/>
    </source>
</evidence>
<dbReference type="InterPro" id="IPR036390">
    <property type="entry name" value="WH_DNA-bd_sf"/>
</dbReference>
<organism evidence="3 4">
    <name type="scientific">Hymenobacter metallilatus</name>
    <dbReference type="NCBI Taxonomy" id="2493666"/>
    <lineage>
        <taxon>Bacteria</taxon>
        <taxon>Pseudomonadati</taxon>
        <taxon>Bacteroidota</taxon>
        <taxon>Cytophagia</taxon>
        <taxon>Cytophagales</taxon>
        <taxon>Hymenobacteraceae</taxon>
        <taxon>Hymenobacter</taxon>
    </lineage>
</organism>